<dbReference type="InterPro" id="IPR036388">
    <property type="entry name" value="WH-like_DNA-bd_sf"/>
</dbReference>
<feature type="binding site" evidence="5">
    <location>
        <position position="217"/>
    </location>
    <ligand>
        <name>ATP</name>
        <dbReference type="ChEBI" id="CHEBI:30616"/>
    </ligand>
</feature>
<reference evidence="8" key="1">
    <citation type="journal article" date="2020" name="mSystems">
        <title>Genome- and Community-Level Interaction Insights into Carbon Utilization and Element Cycling Functions of Hydrothermarchaeota in Hydrothermal Sediment.</title>
        <authorList>
            <person name="Zhou Z."/>
            <person name="Liu Y."/>
            <person name="Xu W."/>
            <person name="Pan J."/>
            <person name="Luo Z.H."/>
            <person name="Li M."/>
        </authorList>
    </citation>
    <scope>NUCLEOTIDE SEQUENCE [LARGE SCALE GENOMIC DNA]</scope>
    <source>
        <strain evidence="8">SpSt-123</strain>
    </source>
</reference>
<dbReference type="SUPFAM" id="SSF46785">
    <property type="entry name" value="Winged helix' DNA-binding domain"/>
    <property type="match status" value="1"/>
</dbReference>
<dbReference type="GO" id="GO:0006260">
    <property type="term" value="P:DNA replication"/>
    <property type="evidence" value="ECO:0007669"/>
    <property type="project" value="UniProtKB-UniRule"/>
</dbReference>
<dbReference type="PANTHER" id="PTHR10763:SF26">
    <property type="entry name" value="CELL DIVISION CONTROL PROTEIN 6 HOMOLOG"/>
    <property type="match status" value="1"/>
</dbReference>
<dbReference type="Gene3D" id="3.40.50.300">
    <property type="entry name" value="P-loop containing nucleotide triphosphate hydrolases"/>
    <property type="match status" value="1"/>
</dbReference>
<protein>
    <recommendedName>
        <fullName evidence="5">ORC1-type DNA replication protein</fullName>
    </recommendedName>
</protein>
<evidence type="ECO:0000256" key="4">
    <source>
        <dbReference type="ARBA" id="ARBA00022840"/>
    </source>
</evidence>
<dbReference type="EMBL" id="DSDY01000117">
    <property type="protein sequence ID" value="HDS10703.1"/>
    <property type="molecule type" value="Genomic_DNA"/>
</dbReference>
<keyword evidence="3 5" id="KW-0547">Nucleotide-binding</keyword>
<dbReference type="SMART" id="SM01074">
    <property type="entry name" value="Cdc6_C"/>
    <property type="match status" value="1"/>
</dbReference>
<evidence type="ECO:0000256" key="2">
    <source>
        <dbReference type="ARBA" id="ARBA00022705"/>
    </source>
</evidence>
<dbReference type="InterPro" id="IPR027417">
    <property type="entry name" value="P-loop_NTPase"/>
</dbReference>
<dbReference type="Gene3D" id="1.10.8.60">
    <property type="match status" value="1"/>
</dbReference>
<dbReference type="SMART" id="SM00382">
    <property type="entry name" value="AAA"/>
    <property type="match status" value="1"/>
</dbReference>
<accession>A0A7C1E5M1</accession>
<dbReference type="InterPro" id="IPR036390">
    <property type="entry name" value="WH_DNA-bd_sf"/>
</dbReference>
<feature type="binding site" evidence="5">
    <location>
        <position position="229"/>
    </location>
    <ligand>
        <name>ATP</name>
        <dbReference type="ChEBI" id="CHEBI:30616"/>
    </ligand>
</feature>
<dbReference type="InterPro" id="IPR050311">
    <property type="entry name" value="ORC1/CDC6"/>
</dbReference>
<feature type="domain" description="Cdc6 C-terminal" evidence="7">
    <location>
        <begin position="312"/>
        <end position="393"/>
    </location>
</feature>
<dbReference type="InterPro" id="IPR014277">
    <property type="entry name" value="Orc1/Cdc6_arc"/>
</dbReference>
<evidence type="ECO:0000313" key="8">
    <source>
        <dbReference type="EMBL" id="HDS10703.1"/>
    </source>
</evidence>
<dbReference type="Pfam" id="PF22703">
    <property type="entry name" value="Cdc6_lid"/>
    <property type="match status" value="1"/>
</dbReference>
<organism evidence="8">
    <name type="scientific">Fervidicoccus fontis</name>
    <dbReference type="NCBI Taxonomy" id="683846"/>
    <lineage>
        <taxon>Archaea</taxon>
        <taxon>Thermoproteota</taxon>
        <taxon>Thermoprotei</taxon>
        <taxon>Fervidicoccales</taxon>
        <taxon>Fervidicoccaceae</taxon>
        <taxon>Fervidicoccus</taxon>
    </lineage>
</organism>
<evidence type="ECO:0000256" key="5">
    <source>
        <dbReference type="HAMAP-Rule" id="MF_01407"/>
    </source>
</evidence>
<evidence type="ECO:0000256" key="3">
    <source>
        <dbReference type="ARBA" id="ARBA00022741"/>
    </source>
</evidence>
<dbReference type="NCBIfam" id="TIGR02928">
    <property type="entry name" value="orc1/cdc6 family replication initiation protein"/>
    <property type="match status" value="1"/>
</dbReference>
<feature type="domain" description="AAA+ ATPase" evidence="6">
    <location>
        <begin position="61"/>
        <end position="218"/>
    </location>
</feature>
<feature type="binding site" evidence="5">
    <location>
        <begin position="73"/>
        <end position="77"/>
    </location>
    <ligand>
        <name>ATP</name>
        <dbReference type="ChEBI" id="CHEBI:30616"/>
    </ligand>
</feature>
<dbReference type="HAMAP" id="MF_01407">
    <property type="entry name" value="ORC1_type_DNA_replic_protein"/>
    <property type="match status" value="1"/>
</dbReference>
<dbReference type="Gene3D" id="1.10.10.10">
    <property type="entry name" value="Winged helix-like DNA-binding domain superfamily/Winged helix DNA-binding domain"/>
    <property type="match status" value="1"/>
</dbReference>
<dbReference type="InterPro" id="IPR049945">
    <property type="entry name" value="AAA_22"/>
</dbReference>
<evidence type="ECO:0000259" key="6">
    <source>
        <dbReference type="SMART" id="SM00382"/>
    </source>
</evidence>
<dbReference type="AlphaFoldDB" id="A0A7C1E5M1"/>
<dbReference type="CDD" id="cd00009">
    <property type="entry name" value="AAA"/>
    <property type="match status" value="1"/>
</dbReference>
<dbReference type="InterPro" id="IPR003593">
    <property type="entry name" value="AAA+_ATPase"/>
</dbReference>
<keyword evidence="4 5" id="KW-0067">ATP-binding</keyword>
<proteinExistence type="inferred from homology"/>
<comment type="function">
    <text evidence="5">Involved in regulation of DNA replication.</text>
</comment>
<dbReference type="InterPro" id="IPR015163">
    <property type="entry name" value="Cdc6_C"/>
</dbReference>
<sequence>MVTGKSQKDLFEDLFSKALQSRIFINRELLSPDYVPQTLPFREEQLTKLASILSVSLKNERPNNVFIYGLTGTGKTAAVKLVFKKLKEKADEIKANVVAVYVNTRQKDTEYRVLAEVLDSLGVKVPFTGLSVSELYNRLFKAVQNKGSITIVALDEIDYLVKKHGDDLLYRLLRMNSELQRGKITIVGITNDLKLIDSLDPRVKSSLGEEEIVFPPYDAEQLKKILEERARLAFREGALSPEVIPLCAALAAREHGDARKALDLLRTAGEIAERNNDEMVETRHVEMARNQLEHDTVEAIVSTLPLHSKLILLATLKIIEEKGKATTGEVYSKYLDLVKKLGIEYITSRRATDIISELDMLGILDARVTSRGRYGKTKTITLQTSKDAVLKALLKDELIGAVIDE</sequence>
<dbReference type="Pfam" id="PF13401">
    <property type="entry name" value="AAA_22"/>
    <property type="match status" value="1"/>
</dbReference>
<keyword evidence="2 5" id="KW-0235">DNA replication</keyword>
<dbReference type="PANTHER" id="PTHR10763">
    <property type="entry name" value="CELL DIVISION CONTROL PROTEIN 6-RELATED"/>
    <property type="match status" value="1"/>
</dbReference>
<dbReference type="GO" id="GO:0005524">
    <property type="term" value="F:ATP binding"/>
    <property type="evidence" value="ECO:0007669"/>
    <property type="project" value="UniProtKB-UniRule"/>
</dbReference>
<name>A0A7C1E5M1_9CREN</name>
<dbReference type="Pfam" id="PF09079">
    <property type="entry name" value="WHD_Cdc6"/>
    <property type="match status" value="1"/>
</dbReference>
<comment type="caution">
    <text evidence="8">The sequence shown here is derived from an EMBL/GenBank/DDBJ whole genome shotgun (WGS) entry which is preliminary data.</text>
</comment>
<dbReference type="FunFam" id="3.40.50.300:FF:000930">
    <property type="entry name" value="ORC1-type DNA replication protein"/>
    <property type="match status" value="1"/>
</dbReference>
<evidence type="ECO:0000256" key="1">
    <source>
        <dbReference type="ARBA" id="ARBA00006184"/>
    </source>
</evidence>
<dbReference type="CDD" id="cd08768">
    <property type="entry name" value="Cdc6_C"/>
    <property type="match status" value="1"/>
</dbReference>
<comment type="similarity">
    <text evidence="1 5">Belongs to the CDC6/cdc18 family.</text>
</comment>
<gene>
    <name evidence="8" type="ORF">ENO04_03690</name>
</gene>
<dbReference type="InterPro" id="IPR055237">
    <property type="entry name" value="Cdc6_lid"/>
</dbReference>
<dbReference type="SUPFAM" id="SSF52540">
    <property type="entry name" value="P-loop containing nucleoside triphosphate hydrolases"/>
    <property type="match status" value="1"/>
</dbReference>
<evidence type="ECO:0000259" key="7">
    <source>
        <dbReference type="SMART" id="SM01074"/>
    </source>
</evidence>
<dbReference type="FunFam" id="1.10.8.60:FF:000073">
    <property type="entry name" value="ORC1-type DNA replication protein"/>
    <property type="match status" value="1"/>
</dbReference>
<dbReference type="GO" id="GO:0016887">
    <property type="term" value="F:ATP hydrolysis activity"/>
    <property type="evidence" value="ECO:0007669"/>
    <property type="project" value="InterPro"/>
</dbReference>